<dbReference type="Proteomes" id="UP000656732">
    <property type="component" value="Unassembled WGS sequence"/>
</dbReference>
<dbReference type="EMBL" id="BMTU01000001">
    <property type="protein sequence ID" value="GGQ64880.1"/>
    <property type="molecule type" value="Genomic_DNA"/>
</dbReference>
<organism evidence="1 2">
    <name type="scientific">Streptomyces pilosus</name>
    <dbReference type="NCBI Taxonomy" id="28893"/>
    <lineage>
        <taxon>Bacteria</taxon>
        <taxon>Bacillati</taxon>
        <taxon>Actinomycetota</taxon>
        <taxon>Actinomycetes</taxon>
        <taxon>Kitasatosporales</taxon>
        <taxon>Streptomycetaceae</taxon>
        <taxon>Streptomyces</taxon>
    </lineage>
</organism>
<gene>
    <name evidence="1" type="ORF">GCM10010280_09280</name>
</gene>
<reference evidence="1" key="1">
    <citation type="journal article" date="2014" name="Int. J. Syst. Evol. Microbiol.">
        <title>Complete genome sequence of Corynebacterium casei LMG S-19264T (=DSM 44701T), isolated from a smear-ripened cheese.</title>
        <authorList>
            <consortium name="US DOE Joint Genome Institute (JGI-PGF)"/>
            <person name="Walter F."/>
            <person name="Albersmeier A."/>
            <person name="Kalinowski J."/>
            <person name="Ruckert C."/>
        </authorList>
    </citation>
    <scope>NUCLEOTIDE SEQUENCE</scope>
    <source>
        <strain evidence="1">JCM 4403</strain>
    </source>
</reference>
<dbReference type="AlphaFoldDB" id="A0A918BFD4"/>
<sequence length="253" mass="26423">MGLIYSYDIQLPPRNVAGALIRVAELAPPTRDVPPLGVTLPGGERVVVPFTSGFRSEPVDCSAGGTFELDTSLMFRIDDAVRAYLEARGGGVEEHGRVQIGYVYATVRLASPLHPGYASIEFWAATSAMSRLFAASASVRELFTDLTAAAGGVCCLFDTGDGGPGEVCWLNGEPTRETIGGSRFPDLQALAATWPDPDVTVFPAGAFSAARKGVKAAAGKVRVARAGSLESRTAAWVGEVAISTHSLPSPGPE</sequence>
<protein>
    <submittedName>
        <fullName evidence="1">Uncharacterized protein</fullName>
    </submittedName>
</protein>
<keyword evidence="2" id="KW-1185">Reference proteome</keyword>
<accession>A0A918BFD4</accession>
<comment type="caution">
    <text evidence="1">The sequence shown here is derived from an EMBL/GenBank/DDBJ whole genome shotgun (WGS) entry which is preliminary data.</text>
</comment>
<evidence type="ECO:0000313" key="1">
    <source>
        <dbReference type="EMBL" id="GGQ64880.1"/>
    </source>
</evidence>
<reference evidence="1" key="2">
    <citation type="submission" date="2020-09" db="EMBL/GenBank/DDBJ databases">
        <authorList>
            <person name="Sun Q."/>
            <person name="Ohkuma M."/>
        </authorList>
    </citation>
    <scope>NUCLEOTIDE SEQUENCE</scope>
    <source>
        <strain evidence="1">JCM 4403</strain>
    </source>
</reference>
<name>A0A918BFD4_9ACTN</name>
<evidence type="ECO:0000313" key="2">
    <source>
        <dbReference type="Proteomes" id="UP000656732"/>
    </source>
</evidence>
<proteinExistence type="predicted"/>